<sequence length="142" mass="15688">MTKEEIKNLFMQGIDCSQVVTGTFADRMQLTEEQARKVSSCFGGGMMCGETCGAVTGALMVIGMVYGHSRENDQEQKNAMAAKTAEFKQLFAQKYPSCICRELLGHDISKPGEMDKVLEKGLMFDFCPGVVEDTIEILEKIL</sequence>
<reference evidence="1" key="2">
    <citation type="submission" date="2021-09" db="EMBL/GenBank/DDBJ databases">
        <authorList>
            <person name="Gilroy R."/>
        </authorList>
    </citation>
    <scope>NUCLEOTIDE SEQUENCE</scope>
    <source>
        <strain evidence="1">ChiSjej5B23-16112</strain>
    </source>
</reference>
<dbReference type="EMBL" id="DYVY01000024">
    <property type="protein sequence ID" value="HJF93374.1"/>
    <property type="molecule type" value="Genomic_DNA"/>
</dbReference>
<dbReference type="Pfam" id="PF09719">
    <property type="entry name" value="C_GCAxxG_C_C"/>
    <property type="match status" value="1"/>
</dbReference>
<dbReference type="Proteomes" id="UP000769156">
    <property type="component" value="Unassembled WGS sequence"/>
</dbReference>
<dbReference type="OrthoDB" id="9791535at2"/>
<gene>
    <name evidence="1" type="ORF">K8V82_01090</name>
</gene>
<protein>
    <submittedName>
        <fullName evidence="1">C-GCAxxG-C-C family protein</fullName>
    </submittedName>
</protein>
<proteinExistence type="predicted"/>
<organism evidence="1 2">
    <name type="scientific">Lachnoclostridium phocaeense</name>
    <dbReference type="NCBI Taxonomy" id="1871021"/>
    <lineage>
        <taxon>Bacteria</taxon>
        <taxon>Bacillati</taxon>
        <taxon>Bacillota</taxon>
        <taxon>Clostridia</taxon>
        <taxon>Lachnospirales</taxon>
        <taxon>Lachnospiraceae</taxon>
    </lineage>
</organism>
<evidence type="ECO:0000313" key="1">
    <source>
        <dbReference type="EMBL" id="HJF93374.1"/>
    </source>
</evidence>
<reference evidence="1" key="1">
    <citation type="journal article" date="2021" name="PeerJ">
        <title>Extensive microbial diversity within the chicken gut microbiome revealed by metagenomics and culture.</title>
        <authorList>
            <person name="Gilroy R."/>
            <person name="Ravi A."/>
            <person name="Getino M."/>
            <person name="Pursley I."/>
            <person name="Horton D.L."/>
            <person name="Alikhan N.F."/>
            <person name="Baker D."/>
            <person name="Gharbi K."/>
            <person name="Hall N."/>
            <person name="Watson M."/>
            <person name="Adriaenssens E.M."/>
            <person name="Foster-Nyarko E."/>
            <person name="Jarju S."/>
            <person name="Secka A."/>
            <person name="Antonio M."/>
            <person name="Oren A."/>
            <person name="Chaudhuri R.R."/>
            <person name="La Ragione R."/>
            <person name="Hildebrand F."/>
            <person name="Pallen M.J."/>
        </authorList>
    </citation>
    <scope>NUCLEOTIDE SEQUENCE</scope>
    <source>
        <strain evidence="1">ChiSjej5B23-16112</strain>
    </source>
</reference>
<dbReference type="NCBIfam" id="TIGR01909">
    <property type="entry name" value="C_GCAxxG_C_C"/>
    <property type="match status" value="1"/>
</dbReference>
<comment type="caution">
    <text evidence="1">The sequence shown here is derived from an EMBL/GenBank/DDBJ whole genome shotgun (WGS) entry which is preliminary data.</text>
</comment>
<accession>A0A921HZU5</accession>
<evidence type="ECO:0000313" key="2">
    <source>
        <dbReference type="Proteomes" id="UP000769156"/>
    </source>
</evidence>
<name>A0A921HZU5_9FIRM</name>
<dbReference type="InterPro" id="IPR010181">
    <property type="entry name" value="CGCAxxGCC_motif"/>
</dbReference>
<dbReference type="AlphaFoldDB" id="A0A921HZU5"/>